<dbReference type="GO" id="GO:0006261">
    <property type="term" value="P:DNA-templated DNA replication"/>
    <property type="evidence" value="ECO:0007669"/>
    <property type="project" value="InterPro"/>
</dbReference>
<sequence length="579" mass="61199">MRIAIATTSAGRVELLDPDGGLHLDCDAAELPERVARLEAEAAPRWVWRDTREWAPRLLGAGVRVARCHDLRLCGAILASSTAVAAGGSIVRERPTWLPAGPAEGGLDPAAAPAPSVDRGPALFDFEPAPRGKAHGSPSVADLAREHDRQVALAAASDRPSSMRLLLAAESAGALIAAELHAAGLPWRRSVHERVLEESLGPRRPVGGKPARMEELAVAVRRELEAPALRLDSQADLLRALRAAGIGVDSTAKWELREHEHPAVAPLLAYKRLARLLSANGWAWLDEWVVDERFRADYVAGGTATGRWATSGGGALQLPKAVRAAVVADPGWSLVVADASQLEPRVLAALARDPAMAAAGRGRDMYRSIVDAGVVATRDEAKVALLGAMYGATTGDSGRLVPQLARAYPRAMALVDRAARDGEAGRQVTTLLGRSSPLPPPSWHVAQAAASQPDATAVEERRARSSAREWGRFTRNFVVQGTAAEWALCWLAGVRTRLAAMEAGGTRAAASGPVFERAPHLVYFLHDELIVHTPADQADAVADAVRAAAEEAGRLLFGDAPVEFPLDLAVTGSYASVGA</sequence>
<gene>
    <name evidence="5" type="ORF">GJ743_07550</name>
</gene>
<dbReference type="GO" id="GO:0004527">
    <property type="term" value="F:exonuclease activity"/>
    <property type="evidence" value="ECO:0007669"/>
    <property type="project" value="UniProtKB-KW"/>
</dbReference>
<protein>
    <recommendedName>
        <fullName evidence="1">DNA-directed DNA polymerase</fullName>
        <ecNumber evidence="1">2.7.7.7</ecNumber>
    </recommendedName>
</protein>
<dbReference type="Pfam" id="PF00476">
    <property type="entry name" value="DNA_pol_A"/>
    <property type="match status" value="1"/>
</dbReference>
<accession>A0A6I3M5N4</accession>
<dbReference type="GO" id="GO:0003887">
    <property type="term" value="F:DNA-directed DNA polymerase activity"/>
    <property type="evidence" value="ECO:0007669"/>
    <property type="project" value="UniProtKB-EC"/>
</dbReference>
<dbReference type="AlphaFoldDB" id="A0A6I3M5N4"/>
<dbReference type="RefSeq" id="WP_328288911.1">
    <property type="nucleotide sequence ID" value="NZ_BAAAIB010000013.1"/>
</dbReference>
<dbReference type="GO" id="GO:0006302">
    <property type="term" value="P:double-strand break repair"/>
    <property type="evidence" value="ECO:0007669"/>
    <property type="project" value="TreeGrafter"/>
</dbReference>
<evidence type="ECO:0000259" key="4">
    <source>
        <dbReference type="SMART" id="SM00482"/>
    </source>
</evidence>
<comment type="catalytic activity">
    <reaction evidence="3">
        <text>DNA(n) + a 2'-deoxyribonucleoside 5'-triphosphate = DNA(n+1) + diphosphate</text>
        <dbReference type="Rhea" id="RHEA:22508"/>
        <dbReference type="Rhea" id="RHEA-COMP:17339"/>
        <dbReference type="Rhea" id="RHEA-COMP:17340"/>
        <dbReference type="ChEBI" id="CHEBI:33019"/>
        <dbReference type="ChEBI" id="CHEBI:61560"/>
        <dbReference type="ChEBI" id="CHEBI:173112"/>
        <dbReference type="EC" id="2.7.7.7"/>
    </reaction>
</comment>
<dbReference type="EMBL" id="WMLB01000019">
    <property type="protein sequence ID" value="MTH68221.1"/>
    <property type="molecule type" value="Genomic_DNA"/>
</dbReference>
<proteinExistence type="predicted"/>
<dbReference type="InterPro" id="IPR001098">
    <property type="entry name" value="DNA-dir_DNA_pol_A_palm_dom"/>
</dbReference>
<dbReference type="EC" id="2.7.7.7" evidence="1"/>
<evidence type="ECO:0000256" key="1">
    <source>
        <dbReference type="ARBA" id="ARBA00012417"/>
    </source>
</evidence>
<keyword evidence="5" id="KW-0269">Exonuclease</keyword>
<name>A0A6I3M5N4_9MICO</name>
<dbReference type="Proteomes" id="UP000433071">
    <property type="component" value="Unassembled WGS sequence"/>
</dbReference>
<dbReference type="Gene3D" id="1.10.150.20">
    <property type="entry name" value="5' to 3' exonuclease, C-terminal subdomain"/>
    <property type="match status" value="1"/>
</dbReference>
<comment type="caution">
    <text evidence="5">The sequence shown here is derived from an EMBL/GenBank/DDBJ whole genome shotgun (WGS) entry which is preliminary data.</text>
</comment>
<evidence type="ECO:0000313" key="5">
    <source>
        <dbReference type="EMBL" id="MTH68221.1"/>
    </source>
</evidence>
<dbReference type="InterPro" id="IPR043502">
    <property type="entry name" value="DNA/RNA_pol_sf"/>
</dbReference>
<evidence type="ECO:0000256" key="3">
    <source>
        <dbReference type="ARBA" id="ARBA00049244"/>
    </source>
</evidence>
<dbReference type="SMART" id="SM00482">
    <property type="entry name" value="POLAc"/>
    <property type="match status" value="1"/>
</dbReference>
<organism evidence="5 6">
    <name type="scientific">Agromyces bracchium</name>
    <dbReference type="NCBI Taxonomy" id="88376"/>
    <lineage>
        <taxon>Bacteria</taxon>
        <taxon>Bacillati</taxon>
        <taxon>Actinomycetota</taxon>
        <taxon>Actinomycetes</taxon>
        <taxon>Micrococcales</taxon>
        <taxon>Microbacteriaceae</taxon>
        <taxon>Agromyces</taxon>
    </lineage>
</organism>
<feature type="domain" description="DNA-directed DNA polymerase family A palm" evidence="4">
    <location>
        <begin position="319"/>
        <end position="537"/>
    </location>
</feature>
<keyword evidence="5" id="KW-0378">Hydrolase</keyword>
<dbReference type="SUPFAM" id="SSF56672">
    <property type="entry name" value="DNA/RNA polymerases"/>
    <property type="match status" value="1"/>
</dbReference>
<dbReference type="Gene3D" id="3.30.70.370">
    <property type="match status" value="1"/>
</dbReference>
<reference evidence="5 6" key="1">
    <citation type="submission" date="2019-11" db="EMBL/GenBank/DDBJ databases">
        <title>Agromyces kandeliae sp. nov., isolated from mangrove soil.</title>
        <authorList>
            <person name="Wang R."/>
        </authorList>
    </citation>
    <scope>NUCLEOTIDE SEQUENCE [LARGE SCALE GENOMIC DNA]</scope>
    <source>
        <strain evidence="5 6">JCM 11433</strain>
    </source>
</reference>
<keyword evidence="6" id="KW-1185">Reference proteome</keyword>
<dbReference type="PANTHER" id="PTHR10133:SF27">
    <property type="entry name" value="DNA POLYMERASE NU"/>
    <property type="match status" value="1"/>
</dbReference>
<dbReference type="CDD" id="cd06444">
    <property type="entry name" value="DNA_pol_A"/>
    <property type="match status" value="1"/>
</dbReference>
<dbReference type="GO" id="GO:0003677">
    <property type="term" value="F:DNA binding"/>
    <property type="evidence" value="ECO:0007669"/>
    <property type="project" value="InterPro"/>
</dbReference>
<dbReference type="NCBIfam" id="NF011538">
    <property type="entry name" value="PRK14975.1-1"/>
    <property type="match status" value="1"/>
</dbReference>
<dbReference type="PANTHER" id="PTHR10133">
    <property type="entry name" value="DNA POLYMERASE I"/>
    <property type="match status" value="1"/>
</dbReference>
<keyword evidence="5" id="KW-0540">Nuclease</keyword>
<dbReference type="InterPro" id="IPR002298">
    <property type="entry name" value="DNA_polymerase_A"/>
</dbReference>
<keyword evidence="2" id="KW-0235">DNA replication</keyword>
<evidence type="ECO:0000256" key="2">
    <source>
        <dbReference type="ARBA" id="ARBA00022705"/>
    </source>
</evidence>
<evidence type="ECO:0000313" key="6">
    <source>
        <dbReference type="Proteomes" id="UP000433071"/>
    </source>
</evidence>